<dbReference type="Pfam" id="PF10670">
    <property type="entry name" value="DUF4198"/>
    <property type="match status" value="1"/>
</dbReference>
<sequence length="258" mass="28354">MCIVATPLQAHEFWIEPLDYTVDAGATVQATFRNGQEFAGSALSFIPNRSARFDMVVSGNRAEVPSRIGNNPAFDVEDLPEGLLTIIHETTDNTVTYSEWVKWVNFTNHKDFTFAQQGHLDRGLSEENFKESYRRFAKALVAVGDGAGSDADRGLRVEFVAQANPYTDDMSGGLPVLLMFDGAPKVDAQIEMFDKAPDGSVEITLHRTDAEGRATLPVDAGHEYLLDSVTILPMEPAVEGDPVWETLWAALTFAVPEE</sequence>
<dbReference type="STRING" id="1244108.SAMN05444004_101358"/>
<evidence type="ECO:0008006" key="3">
    <source>
        <dbReference type="Google" id="ProtNLM"/>
    </source>
</evidence>
<dbReference type="EMBL" id="FNPX01000001">
    <property type="protein sequence ID" value="SDY40166.1"/>
    <property type="molecule type" value="Genomic_DNA"/>
</dbReference>
<dbReference type="InterPro" id="IPR019613">
    <property type="entry name" value="DUF4198"/>
</dbReference>
<keyword evidence="2" id="KW-1185">Reference proteome</keyword>
<name>A0A1H3JJS1_9RHOB</name>
<protein>
    <recommendedName>
        <fullName evidence="3">GH25 family protein</fullName>
    </recommendedName>
</protein>
<evidence type="ECO:0000313" key="1">
    <source>
        <dbReference type="EMBL" id="SDY40166.1"/>
    </source>
</evidence>
<reference evidence="2" key="1">
    <citation type="submission" date="2016-10" db="EMBL/GenBank/DDBJ databases">
        <authorList>
            <person name="Varghese N."/>
            <person name="Submissions S."/>
        </authorList>
    </citation>
    <scope>NUCLEOTIDE SEQUENCE [LARGE SCALE GENOMIC DNA]</scope>
    <source>
        <strain evidence="2">DSM 100420</strain>
    </source>
</reference>
<evidence type="ECO:0000313" key="2">
    <source>
        <dbReference type="Proteomes" id="UP000198914"/>
    </source>
</evidence>
<proteinExistence type="predicted"/>
<gene>
    <name evidence="1" type="ORF">SAMN05444004_101358</name>
</gene>
<dbReference type="AlphaFoldDB" id="A0A1H3JJS1"/>
<dbReference type="Proteomes" id="UP000198914">
    <property type="component" value="Unassembled WGS sequence"/>
</dbReference>
<accession>A0A1H3JJS1</accession>
<organism evidence="1 2">
    <name type="scientific">Jannaschia faecimaris</name>
    <dbReference type="NCBI Taxonomy" id="1244108"/>
    <lineage>
        <taxon>Bacteria</taxon>
        <taxon>Pseudomonadati</taxon>
        <taxon>Pseudomonadota</taxon>
        <taxon>Alphaproteobacteria</taxon>
        <taxon>Rhodobacterales</taxon>
        <taxon>Roseobacteraceae</taxon>
        <taxon>Jannaschia</taxon>
    </lineage>
</organism>